<gene>
    <name evidence="5" type="ORF">OLW01_15880</name>
</gene>
<dbReference type="InterPro" id="IPR000843">
    <property type="entry name" value="HTH_LacI"/>
</dbReference>
<dbReference type="PROSITE" id="PS00356">
    <property type="entry name" value="HTH_LACI_1"/>
    <property type="match status" value="1"/>
</dbReference>
<dbReference type="SMART" id="SM00354">
    <property type="entry name" value="HTH_LACI"/>
    <property type="match status" value="1"/>
</dbReference>
<keyword evidence="3" id="KW-0804">Transcription</keyword>
<evidence type="ECO:0000259" key="4">
    <source>
        <dbReference type="PROSITE" id="PS50932"/>
    </source>
</evidence>
<dbReference type="Pfam" id="PF00356">
    <property type="entry name" value="LacI"/>
    <property type="match status" value="1"/>
</dbReference>
<keyword evidence="2" id="KW-0238">DNA-binding</keyword>
<keyword evidence="5" id="KW-0614">Plasmid</keyword>
<dbReference type="PANTHER" id="PTHR30146">
    <property type="entry name" value="LACI-RELATED TRANSCRIPTIONAL REPRESSOR"/>
    <property type="match status" value="1"/>
</dbReference>
<keyword evidence="6" id="KW-1185">Reference proteome</keyword>
<evidence type="ECO:0000256" key="1">
    <source>
        <dbReference type="ARBA" id="ARBA00023015"/>
    </source>
</evidence>
<dbReference type="Pfam" id="PF13377">
    <property type="entry name" value="Peripla_BP_3"/>
    <property type="match status" value="1"/>
</dbReference>
<evidence type="ECO:0000256" key="3">
    <source>
        <dbReference type="ARBA" id="ARBA00023163"/>
    </source>
</evidence>
<dbReference type="Gene3D" id="1.10.260.40">
    <property type="entry name" value="lambda repressor-like DNA-binding domains"/>
    <property type="match status" value="1"/>
</dbReference>
<dbReference type="PANTHER" id="PTHR30146:SF109">
    <property type="entry name" value="HTH-TYPE TRANSCRIPTIONAL REGULATOR GALS"/>
    <property type="match status" value="1"/>
</dbReference>
<evidence type="ECO:0000256" key="2">
    <source>
        <dbReference type="ARBA" id="ARBA00023125"/>
    </source>
</evidence>
<dbReference type="PRINTS" id="PR00036">
    <property type="entry name" value="HTHLACI"/>
</dbReference>
<dbReference type="SUPFAM" id="SSF53822">
    <property type="entry name" value="Periplasmic binding protein-like I"/>
    <property type="match status" value="1"/>
</dbReference>
<protein>
    <submittedName>
        <fullName evidence="5">LacI family transcriptional regulator</fullName>
    </submittedName>
</protein>
<evidence type="ECO:0000313" key="5">
    <source>
        <dbReference type="EMBL" id="WAJ71816.1"/>
    </source>
</evidence>
<dbReference type="PROSITE" id="PS50932">
    <property type="entry name" value="HTH_LACI_2"/>
    <property type="match status" value="1"/>
</dbReference>
<dbReference type="EMBL" id="CP109966">
    <property type="protein sequence ID" value="WAJ71816.1"/>
    <property type="molecule type" value="Genomic_DNA"/>
</dbReference>
<dbReference type="InterPro" id="IPR046335">
    <property type="entry name" value="LacI/GalR-like_sensor"/>
</dbReference>
<evidence type="ECO:0000313" key="6">
    <source>
        <dbReference type="Proteomes" id="UP001163726"/>
    </source>
</evidence>
<feature type="domain" description="HTH lacI-type" evidence="4">
    <location>
        <begin position="2"/>
        <end position="56"/>
    </location>
</feature>
<sequence>MITIKDIAKAAGVSPASVSRVINNGPKVGSKTRERIKTIMQEMGYQPNVHAQALNTQQNEAIGIVLADLTDPFFAAMAHGIEQVASRKNVQIFMNSGAFKQHTEMKAIETLREHRYTNMVVNSAALSDDQLIKFAESIPGFVLLNRYIEKIKSRCVWLDEYMCGHMMAQHIGEKGHKQMAVLLTDEIRPNTQERLRGMVDYFTAQDITLPDTNIEYSYASYEGGEIAVQNLLAKGINFTALLCYNDAMAVGAISMFKAHGLRVPEDISVIGCDNLILAKCSIPKLTTINVPIEQMAKKAAELSLKLAKPRLEQNIIEEQKFTPSLVERGTVKDIT</sequence>
<dbReference type="InterPro" id="IPR010982">
    <property type="entry name" value="Lambda_DNA-bd_dom_sf"/>
</dbReference>
<dbReference type="CDD" id="cd01392">
    <property type="entry name" value="HTH_LacI"/>
    <property type="match status" value="1"/>
</dbReference>
<dbReference type="RefSeq" id="WP_268076538.1">
    <property type="nucleotide sequence ID" value="NZ_CP109966.1"/>
</dbReference>
<reference evidence="5" key="1">
    <citation type="submission" date="2022-10" db="EMBL/GenBank/DDBJ databases">
        <title>Catenovulum adriacola sp. nov. isolated in the Harbour of Susak.</title>
        <authorList>
            <person name="Schoch T."/>
            <person name="Reich S.J."/>
            <person name="Stoeferle S."/>
            <person name="Flaiz M."/>
            <person name="Kazda M."/>
            <person name="Riedel C.U."/>
            <person name="Duerre P."/>
        </authorList>
    </citation>
    <scope>NUCLEOTIDE SEQUENCE</scope>
    <source>
        <strain evidence="5">TS8</strain>
        <plasmid evidence="5">pCadTS8_1</plasmid>
    </source>
</reference>
<organism evidence="5 6">
    <name type="scientific">Catenovulum adriaticum</name>
    <dbReference type="NCBI Taxonomy" id="2984846"/>
    <lineage>
        <taxon>Bacteria</taxon>
        <taxon>Pseudomonadati</taxon>
        <taxon>Pseudomonadota</taxon>
        <taxon>Gammaproteobacteria</taxon>
        <taxon>Alteromonadales</taxon>
        <taxon>Alteromonadaceae</taxon>
        <taxon>Catenovulum</taxon>
    </lineage>
</organism>
<geneLocation type="plasmid" evidence="5 6">
    <name>pCadTS8_1</name>
</geneLocation>
<keyword evidence="1" id="KW-0805">Transcription regulation</keyword>
<name>A0ABY7AU65_9ALTE</name>
<proteinExistence type="predicted"/>
<accession>A0ABY7AU65</accession>
<dbReference type="Proteomes" id="UP001163726">
    <property type="component" value="Plasmid pCadTS8_1"/>
</dbReference>
<dbReference type="InterPro" id="IPR028082">
    <property type="entry name" value="Peripla_BP_I"/>
</dbReference>
<dbReference type="SUPFAM" id="SSF47413">
    <property type="entry name" value="lambda repressor-like DNA-binding domains"/>
    <property type="match status" value="1"/>
</dbReference>
<dbReference type="Gene3D" id="3.40.50.2300">
    <property type="match status" value="2"/>
</dbReference>